<reference evidence="1 2" key="1">
    <citation type="submission" date="2022-11" db="EMBL/GenBank/DDBJ databases">
        <authorList>
            <person name="Caiyu Z."/>
        </authorList>
    </citation>
    <scope>NUCLEOTIDE SEQUENCE [LARGE SCALE GENOMIC DNA]</scope>
    <source>
        <strain evidence="1 2">YR-4</strain>
    </source>
</reference>
<organism evidence="1 2">
    <name type="scientific">Caproiciproducens galactitolivorans</name>
    <dbReference type="NCBI Taxonomy" id="642589"/>
    <lineage>
        <taxon>Bacteria</taxon>
        <taxon>Bacillati</taxon>
        <taxon>Bacillota</taxon>
        <taxon>Clostridia</taxon>
        <taxon>Eubacteriales</taxon>
        <taxon>Acutalibacteraceae</taxon>
        <taxon>Caproiciproducens</taxon>
    </lineage>
</organism>
<evidence type="ECO:0008006" key="3">
    <source>
        <dbReference type="Google" id="ProtNLM"/>
    </source>
</evidence>
<accession>A0ABT4BWH1</accession>
<evidence type="ECO:0000313" key="1">
    <source>
        <dbReference type="EMBL" id="MCY1715237.1"/>
    </source>
</evidence>
<dbReference type="EMBL" id="JAPOHA010000018">
    <property type="protein sequence ID" value="MCY1715237.1"/>
    <property type="molecule type" value="Genomic_DNA"/>
</dbReference>
<dbReference type="Proteomes" id="UP001082703">
    <property type="component" value="Unassembled WGS sequence"/>
</dbReference>
<dbReference type="RefSeq" id="WP_268059273.1">
    <property type="nucleotide sequence ID" value="NZ_JAPOHA010000018.1"/>
</dbReference>
<proteinExistence type="predicted"/>
<sequence length="111" mass="12791">MLDWIKQYWLSALFGTVTGALSWTVKCLWSRQKAQIERQKAVETGVQALLHDSIYRGYAECQKKGYATVEDIKNIEYLYRPYHDLGGNGTGTELFERIKKMPDRPAEEESA</sequence>
<gene>
    <name evidence="1" type="ORF">OUY18_13360</name>
</gene>
<evidence type="ECO:0000313" key="2">
    <source>
        <dbReference type="Proteomes" id="UP001082703"/>
    </source>
</evidence>
<name>A0ABT4BWH1_9FIRM</name>
<keyword evidence="2" id="KW-1185">Reference proteome</keyword>
<protein>
    <recommendedName>
        <fullName evidence="3">Phage protein</fullName>
    </recommendedName>
</protein>
<comment type="caution">
    <text evidence="1">The sequence shown here is derived from an EMBL/GenBank/DDBJ whole genome shotgun (WGS) entry which is preliminary data.</text>
</comment>